<proteinExistence type="predicted"/>
<accession>A0ABV9FD89</accession>
<dbReference type="EMBL" id="JBHSEP010000011">
    <property type="protein sequence ID" value="MFC4599652.1"/>
    <property type="molecule type" value="Genomic_DNA"/>
</dbReference>
<reference evidence="2" key="1">
    <citation type="journal article" date="2019" name="Int. J. Syst. Evol. Microbiol.">
        <title>The Global Catalogue of Microorganisms (GCM) 10K type strain sequencing project: providing services to taxonomists for standard genome sequencing and annotation.</title>
        <authorList>
            <consortium name="The Broad Institute Genomics Platform"/>
            <consortium name="The Broad Institute Genome Sequencing Center for Infectious Disease"/>
            <person name="Wu L."/>
            <person name="Ma J."/>
        </authorList>
    </citation>
    <scope>NUCLEOTIDE SEQUENCE [LARGE SCALE GENOMIC DNA]</scope>
    <source>
        <strain evidence="2">CCUG 49571</strain>
    </source>
</reference>
<organism evidence="1 2">
    <name type="scientific">Cohnella hongkongensis</name>
    <dbReference type="NCBI Taxonomy" id="178337"/>
    <lineage>
        <taxon>Bacteria</taxon>
        <taxon>Bacillati</taxon>
        <taxon>Bacillota</taxon>
        <taxon>Bacilli</taxon>
        <taxon>Bacillales</taxon>
        <taxon>Paenibacillaceae</taxon>
        <taxon>Cohnella</taxon>
    </lineage>
</organism>
<gene>
    <name evidence="1" type="ORF">ACFO3S_15475</name>
</gene>
<comment type="caution">
    <text evidence="1">The sequence shown here is derived from an EMBL/GenBank/DDBJ whole genome shotgun (WGS) entry which is preliminary data.</text>
</comment>
<evidence type="ECO:0000313" key="1">
    <source>
        <dbReference type="EMBL" id="MFC4599652.1"/>
    </source>
</evidence>
<dbReference type="Proteomes" id="UP001596028">
    <property type="component" value="Unassembled WGS sequence"/>
</dbReference>
<protein>
    <submittedName>
        <fullName evidence="1">Uncharacterized protein</fullName>
    </submittedName>
</protein>
<name>A0ABV9FD89_9BACL</name>
<evidence type="ECO:0000313" key="2">
    <source>
        <dbReference type="Proteomes" id="UP001596028"/>
    </source>
</evidence>
<keyword evidence="2" id="KW-1185">Reference proteome</keyword>
<dbReference type="Gene3D" id="3.40.50.720">
    <property type="entry name" value="NAD(P)-binding Rossmann-like Domain"/>
    <property type="match status" value="1"/>
</dbReference>
<dbReference type="RefSeq" id="WP_378097857.1">
    <property type="nucleotide sequence ID" value="NZ_JBHSEP010000011.1"/>
</dbReference>
<sequence>MKYRLPRNELVGTASIAIYGTGEIAHQYMDQLEESGEENRVVCFVNTYPSECKKVRGKPVFSLEDVQNRETSREWLFLIASYGSAQYIADGLRGIGIEEDKIVLPAAAAMGGETAYFPLLRRPVQHLVIYPRIEDEAADRDMEARLDWYLPTRKELTVFKPGSAANDQEWLQHFEASDLILVWQQQRLGDRLLEPFKQKIVCVDPEYSTTLEILTYIRLHYRTLAPEQRKALLDQYVANFMRMKERFSGSRLAYVFGTGPSLEKAWEEAFETSSVKIVCNSIVKNPDLVKRLDPDILVYSDPLWHSHTRYGVDFRKKVVEFLSVPGRYCVVPEMNAALLLGHYPELQDRIIGIPVVSPSFNFPSAASFTVMETYNVITRLGLTVASSLAGTVHIMGCDGSPRKDVAWWKRSSLLQEDTVQDEVRRAHESFFRLNTAADYFDRHNDFMERLIEYGESQGITYRSITPSYIPALSKREIR</sequence>